<keyword evidence="5" id="KW-0804">Transcription</keyword>
<comment type="subcellular location">
    <subcellularLocation>
        <location evidence="1">Nucleus</location>
    </subcellularLocation>
</comment>
<evidence type="ECO:0000256" key="1">
    <source>
        <dbReference type="ARBA" id="ARBA00004123"/>
    </source>
</evidence>
<dbReference type="PANTHER" id="PTHR46469">
    <property type="entry name" value="TRANSCRIPTION INITIATION FACTOR TFIID SUBUNIT 8"/>
    <property type="match status" value="1"/>
</dbReference>
<sequence length="315" mass="34575">MSTPYATYPVSTAQQTQYPNHYPNVPVQIQPTSTYYSPYNAPGTAAAGAPSLASLTIQTDTYRQTHPAPARPPSPPEPAITPDVATRAIRRVVENEAIKVGFASSDIQAVRRFELEVVAFTEQLFERAHEYANLANRASVIPPDLLLAITDFGIEPKELYRLARKRRTSQTTGTTESTDMVVSPKLKPKKLVRSKPKISPMQLTSSTSRSPSPDLLASDDESGPPILPVSLRGLPPYLPQLPPKHTYLQTPASPPKKAALPSLEKKLKTAGLVQESLKNLMLATEDSTGQEDAELLGHIVNWEMGLHSRKRWRLG</sequence>
<feature type="compositionally biased region" description="Basic residues" evidence="7">
    <location>
        <begin position="186"/>
        <end position="196"/>
    </location>
</feature>
<dbReference type="GO" id="GO:0005669">
    <property type="term" value="C:transcription factor TFIID complex"/>
    <property type="evidence" value="ECO:0007669"/>
    <property type="project" value="InterPro"/>
</dbReference>
<evidence type="ECO:0000259" key="8">
    <source>
        <dbReference type="Pfam" id="PF10406"/>
    </source>
</evidence>
<dbReference type="GO" id="GO:0006367">
    <property type="term" value="P:transcription initiation at RNA polymerase II promoter"/>
    <property type="evidence" value="ECO:0007669"/>
    <property type="project" value="TreeGrafter"/>
</dbReference>
<evidence type="ECO:0000313" key="9">
    <source>
        <dbReference type="EMBL" id="KAF7776359.1"/>
    </source>
</evidence>
<reference evidence="9 10" key="1">
    <citation type="journal article" name="Sci. Rep.">
        <title>Telomere-to-telomere assembled and centromere annotated genomes of the two main subspecies of the button mushroom Agaricus bisporus reveal especially polymorphic chromosome ends.</title>
        <authorList>
            <person name="Sonnenberg A.S.M."/>
            <person name="Sedaghat-Telgerd N."/>
            <person name="Lavrijssen B."/>
            <person name="Ohm R.A."/>
            <person name="Hendrickx P.M."/>
            <person name="Scholtmeijer K."/>
            <person name="Baars J.J.P."/>
            <person name="van Peer A."/>
        </authorList>
    </citation>
    <scope>NUCLEOTIDE SEQUENCE [LARGE SCALE GENOMIC DNA]</scope>
    <source>
        <strain evidence="9 10">H119_p4</strain>
    </source>
</reference>
<organism evidence="9 10">
    <name type="scientific">Agaricus bisporus var. burnettii</name>
    <dbReference type="NCBI Taxonomy" id="192524"/>
    <lineage>
        <taxon>Eukaryota</taxon>
        <taxon>Fungi</taxon>
        <taxon>Dikarya</taxon>
        <taxon>Basidiomycota</taxon>
        <taxon>Agaricomycotina</taxon>
        <taxon>Agaricomycetes</taxon>
        <taxon>Agaricomycetidae</taxon>
        <taxon>Agaricales</taxon>
        <taxon>Agaricineae</taxon>
        <taxon>Agaricaceae</taxon>
        <taxon>Agaricus</taxon>
    </lineage>
</organism>
<evidence type="ECO:0000256" key="6">
    <source>
        <dbReference type="ARBA" id="ARBA00023242"/>
    </source>
</evidence>
<feature type="domain" description="Transcription factor TFIID subunit 8 C-terminal" evidence="8">
    <location>
        <begin position="235"/>
        <end position="280"/>
    </location>
</feature>
<evidence type="ECO:0000256" key="3">
    <source>
        <dbReference type="ARBA" id="ARBA00017307"/>
    </source>
</evidence>
<dbReference type="GO" id="GO:0046982">
    <property type="term" value="F:protein heterodimerization activity"/>
    <property type="evidence" value="ECO:0007669"/>
    <property type="project" value="InterPro"/>
</dbReference>
<feature type="compositionally biased region" description="Low complexity" evidence="7">
    <location>
        <begin position="169"/>
        <end position="185"/>
    </location>
</feature>
<evidence type="ECO:0000256" key="4">
    <source>
        <dbReference type="ARBA" id="ARBA00023015"/>
    </source>
</evidence>
<feature type="compositionally biased region" description="Polar residues" evidence="7">
    <location>
        <begin position="201"/>
        <end position="211"/>
    </location>
</feature>
<dbReference type="Pfam" id="PF10406">
    <property type="entry name" value="TAF8_C"/>
    <property type="match status" value="1"/>
</dbReference>
<feature type="region of interest" description="Disordered" evidence="7">
    <location>
        <begin position="165"/>
        <end position="258"/>
    </location>
</feature>
<dbReference type="PANTHER" id="PTHR46469:SF1">
    <property type="entry name" value="TRANSCRIPTION INITIATION FACTOR TFIID SUBUNIT 8"/>
    <property type="match status" value="1"/>
</dbReference>
<dbReference type="Gene3D" id="1.10.20.10">
    <property type="entry name" value="Histone, subunit A"/>
    <property type="match status" value="1"/>
</dbReference>
<evidence type="ECO:0000256" key="7">
    <source>
        <dbReference type="SAM" id="MobiDB-lite"/>
    </source>
</evidence>
<dbReference type="OMA" id="YANLAHR"/>
<evidence type="ECO:0000256" key="5">
    <source>
        <dbReference type="ARBA" id="ARBA00023163"/>
    </source>
</evidence>
<evidence type="ECO:0000256" key="2">
    <source>
        <dbReference type="ARBA" id="ARBA00008767"/>
    </source>
</evidence>
<comment type="similarity">
    <text evidence="2">Belongs to the TAF8 family.</text>
</comment>
<protein>
    <recommendedName>
        <fullName evidence="3">Transcription initiation factor TFIID subunit 8</fullName>
    </recommendedName>
</protein>
<comment type="caution">
    <text evidence="9">The sequence shown here is derived from an EMBL/GenBank/DDBJ whole genome shotgun (WGS) entry which is preliminary data.</text>
</comment>
<proteinExistence type="inferred from homology"/>
<keyword evidence="4" id="KW-0805">Transcription regulation</keyword>
<dbReference type="InterPro" id="IPR009072">
    <property type="entry name" value="Histone-fold"/>
</dbReference>
<dbReference type="InterPro" id="IPR019473">
    <property type="entry name" value="TFIID_su8_C"/>
</dbReference>
<dbReference type="AlphaFoldDB" id="A0A8H7F3W3"/>
<name>A0A8H7F3W3_AGABI</name>
<keyword evidence="6" id="KW-0539">Nucleus</keyword>
<dbReference type="InterPro" id="IPR037818">
    <property type="entry name" value="TAF8"/>
</dbReference>
<dbReference type="CDD" id="cd00076">
    <property type="entry name" value="HFD_SF"/>
    <property type="match status" value="1"/>
</dbReference>
<dbReference type="EMBL" id="JABXXO010000006">
    <property type="protein sequence ID" value="KAF7776359.1"/>
    <property type="molecule type" value="Genomic_DNA"/>
</dbReference>
<evidence type="ECO:0000313" key="10">
    <source>
        <dbReference type="Proteomes" id="UP000629468"/>
    </source>
</evidence>
<gene>
    <name evidence="9" type="ORF">Agabi119p4_4752</name>
</gene>
<dbReference type="Proteomes" id="UP000629468">
    <property type="component" value="Unassembled WGS sequence"/>
</dbReference>
<accession>A0A8H7F3W3</accession>